<dbReference type="InterPro" id="IPR001509">
    <property type="entry name" value="Epimerase_deHydtase"/>
</dbReference>
<dbReference type="SUPFAM" id="SSF51735">
    <property type="entry name" value="NAD(P)-binding Rossmann-fold domains"/>
    <property type="match status" value="1"/>
</dbReference>
<dbReference type="Pfam" id="PF01370">
    <property type="entry name" value="Epimerase"/>
    <property type="match status" value="1"/>
</dbReference>
<comment type="similarity">
    <text evidence="2">Belongs to the NAD(P)-dependent epimerase/dehydratase family.</text>
</comment>
<comment type="caution">
    <text evidence="7">The sequence shown here is derived from an EMBL/GenBank/DDBJ whole genome shotgun (WGS) entry which is preliminary data.</text>
</comment>
<evidence type="ECO:0000256" key="5">
    <source>
        <dbReference type="ARBA" id="ARBA00023277"/>
    </source>
</evidence>
<feature type="domain" description="NAD-dependent epimerase/dehydratase" evidence="6">
    <location>
        <begin position="4"/>
        <end position="251"/>
    </location>
</feature>
<evidence type="ECO:0000256" key="1">
    <source>
        <dbReference type="ARBA" id="ARBA00001911"/>
    </source>
</evidence>
<dbReference type="NCBIfam" id="TIGR01179">
    <property type="entry name" value="galE"/>
    <property type="match status" value="1"/>
</dbReference>
<dbReference type="Gene3D" id="3.90.25.10">
    <property type="entry name" value="UDP-galactose 4-epimerase, domain 1"/>
    <property type="match status" value="1"/>
</dbReference>
<dbReference type="GO" id="GO:0003978">
    <property type="term" value="F:UDP-glucose 4-epimerase activity"/>
    <property type="evidence" value="ECO:0007669"/>
    <property type="project" value="InterPro"/>
</dbReference>
<keyword evidence="3" id="KW-0520">NAD</keyword>
<proteinExistence type="inferred from homology"/>
<dbReference type="Gene3D" id="3.40.50.720">
    <property type="entry name" value="NAD(P)-binding Rossmann-like Domain"/>
    <property type="match status" value="1"/>
</dbReference>
<keyword evidence="4" id="KW-0413">Isomerase</keyword>
<dbReference type="InterPro" id="IPR036291">
    <property type="entry name" value="NAD(P)-bd_dom_sf"/>
</dbReference>
<evidence type="ECO:0000256" key="4">
    <source>
        <dbReference type="ARBA" id="ARBA00023235"/>
    </source>
</evidence>
<comment type="cofactor">
    <cofactor evidence="1">
        <name>NAD(+)</name>
        <dbReference type="ChEBI" id="CHEBI:57540"/>
    </cofactor>
</comment>
<evidence type="ECO:0000313" key="7">
    <source>
        <dbReference type="EMBL" id="KGA11457.1"/>
    </source>
</evidence>
<dbReference type="GO" id="GO:0033499">
    <property type="term" value="P:galactose catabolic process via UDP-galactose, Leloir pathway"/>
    <property type="evidence" value="ECO:0007669"/>
    <property type="project" value="TreeGrafter"/>
</dbReference>
<sequence>MTTLVTGGAGYIGSHVARILSQNGSPVVVVDNLSTGLDSRVLGLPTTHMELSAPTAVAALEQLITEHKVTSVVHLAALKQVGQSVEKPEEYFQKNLGGQANLLTAMKNTGVKKFVFSSSAASYGVPDVDLVSEEQTPQPINPYGQTKLIGEWMAQNAQTAWGLSHVSLRYFNVAGAGWPDLADTQKLNLIPIVFAALKANTKPKVFGSDYQTPDGSCIRDYVHVMDLAKAHVAALDYLNKESRPYSVFNVGTGAGSSVLEVMDQIKKTTGIDFEYERVARRAGDPPRLIADVSRINKVMNWKSENSLAEIVDSAWEALN</sequence>
<evidence type="ECO:0000259" key="6">
    <source>
        <dbReference type="Pfam" id="PF01370"/>
    </source>
</evidence>
<dbReference type="PANTHER" id="PTHR43725:SF53">
    <property type="entry name" value="UDP-ARABINOSE 4-EPIMERASE 1"/>
    <property type="match status" value="1"/>
</dbReference>
<organism evidence="7">
    <name type="scientific">freshwater metagenome</name>
    <dbReference type="NCBI Taxonomy" id="449393"/>
    <lineage>
        <taxon>unclassified sequences</taxon>
        <taxon>metagenomes</taxon>
        <taxon>ecological metagenomes</taxon>
    </lineage>
</organism>
<evidence type="ECO:0000256" key="3">
    <source>
        <dbReference type="ARBA" id="ARBA00023027"/>
    </source>
</evidence>
<dbReference type="AlphaFoldDB" id="A0A094PK84"/>
<dbReference type="EMBL" id="JNSL01000235">
    <property type="protein sequence ID" value="KGA11457.1"/>
    <property type="molecule type" value="Genomic_DNA"/>
</dbReference>
<name>A0A094PK84_9ZZZZ</name>
<accession>A0A094PK84</accession>
<dbReference type="InterPro" id="IPR005886">
    <property type="entry name" value="UDP_G4E"/>
</dbReference>
<keyword evidence="5" id="KW-0119">Carbohydrate metabolism</keyword>
<gene>
    <name evidence="7" type="ORF">GM51_22565</name>
</gene>
<protein>
    <submittedName>
        <fullName evidence="7">UDP-glucose 4-epimerase</fullName>
    </submittedName>
</protein>
<evidence type="ECO:0000256" key="2">
    <source>
        <dbReference type="ARBA" id="ARBA00007637"/>
    </source>
</evidence>
<reference evidence="7" key="1">
    <citation type="submission" date="2014-06" db="EMBL/GenBank/DDBJ databases">
        <title>Key roles for freshwater Actinobacteria revealed by deep metagenomic sequencing.</title>
        <authorList>
            <person name="Ghai R."/>
            <person name="Mizuno C.M."/>
            <person name="Picazo A."/>
            <person name="Camacho A."/>
            <person name="Rodriguez-Valera F."/>
        </authorList>
    </citation>
    <scope>NUCLEOTIDE SEQUENCE</scope>
</reference>
<dbReference type="PANTHER" id="PTHR43725">
    <property type="entry name" value="UDP-GLUCOSE 4-EPIMERASE"/>
    <property type="match status" value="1"/>
</dbReference>